<dbReference type="InterPro" id="IPR003012">
    <property type="entry name" value="Tet_transcr_reg_TetR"/>
</dbReference>
<dbReference type="InterPro" id="IPR001647">
    <property type="entry name" value="HTH_TetR"/>
</dbReference>
<evidence type="ECO:0000313" key="7">
    <source>
        <dbReference type="EMBL" id="RBO93645.1"/>
    </source>
</evidence>
<accession>A0A366DUQ9</accession>
<dbReference type="GO" id="GO:0046677">
    <property type="term" value="P:response to antibiotic"/>
    <property type="evidence" value="ECO:0007669"/>
    <property type="project" value="InterPro"/>
</dbReference>
<dbReference type="Pfam" id="PF00440">
    <property type="entry name" value="TetR_N"/>
    <property type="match status" value="1"/>
</dbReference>
<sequence length="228" mass="25518">MPRTVWLRDQGPPRKPRLSRERIVSAAMDLLDAEGVDGFSMRRLAARLDAGTMSLYAYVETREDVLDLALHAAFAEIDRTPDDANAPWRELLTRQLTRSREVMRRHPWIPVLTATRPLLGPNALARSELFYAALARAGLSGAPLLAAVGALSYYVSGFVASENVWRATMRDSDDEKHLRRDAQAHIDERADRYPALSAHAHLEFSDFDESFALGLNIVLDGIEAQLPR</sequence>
<evidence type="ECO:0000256" key="5">
    <source>
        <dbReference type="PROSITE-ProRule" id="PRU00335"/>
    </source>
</evidence>
<proteinExistence type="predicted"/>
<dbReference type="GO" id="GO:0000976">
    <property type="term" value="F:transcription cis-regulatory region binding"/>
    <property type="evidence" value="ECO:0007669"/>
    <property type="project" value="TreeGrafter"/>
</dbReference>
<keyword evidence="2" id="KW-0805">Transcription regulation</keyword>
<evidence type="ECO:0000256" key="1">
    <source>
        <dbReference type="ARBA" id="ARBA00022491"/>
    </source>
</evidence>
<dbReference type="EMBL" id="QNRE01000002">
    <property type="protein sequence ID" value="RBO93645.1"/>
    <property type="molecule type" value="Genomic_DNA"/>
</dbReference>
<feature type="DNA-binding region" description="H-T-H motif" evidence="5">
    <location>
        <begin position="40"/>
        <end position="59"/>
    </location>
</feature>
<dbReference type="InterPro" id="IPR004111">
    <property type="entry name" value="Repressor_TetR_C"/>
</dbReference>
<dbReference type="InterPro" id="IPR036271">
    <property type="entry name" value="Tet_transcr_reg_TetR-rel_C_sf"/>
</dbReference>
<dbReference type="PROSITE" id="PS50977">
    <property type="entry name" value="HTH_TETR_2"/>
    <property type="match status" value="1"/>
</dbReference>
<dbReference type="STRING" id="1210090.GCA_001613185_05204"/>
<dbReference type="InterPro" id="IPR050109">
    <property type="entry name" value="HTH-type_TetR-like_transc_reg"/>
</dbReference>
<evidence type="ECO:0000256" key="2">
    <source>
        <dbReference type="ARBA" id="ARBA00023015"/>
    </source>
</evidence>
<keyword evidence="4" id="KW-0804">Transcription</keyword>
<dbReference type="Proteomes" id="UP000252586">
    <property type="component" value="Unassembled WGS sequence"/>
</dbReference>
<keyword evidence="3 5" id="KW-0238">DNA-binding</keyword>
<name>A0A366DUQ9_9NOCA</name>
<evidence type="ECO:0000313" key="8">
    <source>
        <dbReference type="Proteomes" id="UP000252586"/>
    </source>
</evidence>
<evidence type="ECO:0000256" key="3">
    <source>
        <dbReference type="ARBA" id="ARBA00023125"/>
    </source>
</evidence>
<keyword evidence="1" id="KW-0678">Repressor</keyword>
<organism evidence="7 8">
    <name type="scientific">Nocardia puris</name>
    <dbReference type="NCBI Taxonomy" id="208602"/>
    <lineage>
        <taxon>Bacteria</taxon>
        <taxon>Bacillati</taxon>
        <taxon>Actinomycetota</taxon>
        <taxon>Actinomycetes</taxon>
        <taxon>Mycobacteriales</taxon>
        <taxon>Nocardiaceae</taxon>
        <taxon>Nocardia</taxon>
    </lineage>
</organism>
<dbReference type="SUPFAM" id="SSF46689">
    <property type="entry name" value="Homeodomain-like"/>
    <property type="match status" value="1"/>
</dbReference>
<comment type="caution">
    <text evidence="7">The sequence shown here is derived from an EMBL/GenBank/DDBJ whole genome shotgun (WGS) entry which is preliminary data.</text>
</comment>
<evidence type="ECO:0000256" key="4">
    <source>
        <dbReference type="ARBA" id="ARBA00023163"/>
    </source>
</evidence>
<dbReference type="AlphaFoldDB" id="A0A366DUQ9"/>
<reference evidence="7 8" key="1">
    <citation type="submission" date="2018-06" db="EMBL/GenBank/DDBJ databases">
        <title>Genomic Encyclopedia of Type Strains, Phase IV (KMG-IV): sequencing the most valuable type-strain genomes for metagenomic binning, comparative biology and taxonomic classification.</title>
        <authorList>
            <person name="Goeker M."/>
        </authorList>
    </citation>
    <scope>NUCLEOTIDE SEQUENCE [LARGE SCALE GENOMIC DNA]</scope>
    <source>
        <strain evidence="7 8">DSM 44599</strain>
    </source>
</reference>
<dbReference type="PANTHER" id="PTHR30055:SF151">
    <property type="entry name" value="TRANSCRIPTIONAL REGULATORY PROTEIN"/>
    <property type="match status" value="1"/>
</dbReference>
<dbReference type="GO" id="GO:0003700">
    <property type="term" value="F:DNA-binding transcription factor activity"/>
    <property type="evidence" value="ECO:0007669"/>
    <property type="project" value="TreeGrafter"/>
</dbReference>
<protein>
    <submittedName>
        <fullName evidence="7">TetR family transcriptional regulator</fullName>
    </submittedName>
</protein>
<dbReference type="Gene3D" id="1.10.357.10">
    <property type="entry name" value="Tetracycline Repressor, domain 2"/>
    <property type="match status" value="1"/>
</dbReference>
<dbReference type="GO" id="GO:0045892">
    <property type="term" value="P:negative regulation of DNA-templated transcription"/>
    <property type="evidence" value="ECO:0007669"/>
    <property type="project" value="InterPro"/>
</dbReference>
<dbReference type="PANTHER" id="PTHR30055">
    <property type="entry name" value="HTH-TYPE TRANSCRIPTIONAL REGULATOR RUTR"/>
    <property type="match status" value="1"/>
</dbReference>
<feature type="domain" description="HTH tetR-type" evidence="6">
    <location>
        <begin position="17"/>
        <end position="77"/>
    </location>
</feature>
<evidence type="ECO:0000259" key="6">
    <source>
        <dbReference type="PROSITE" id="PS50977"/>
    </source>
</evidence>
<dbReference type="PRINTS" id="PR00400">
    <property type="entry name" value="TETREPRESSOR"/>
</dbReference>
<gene>
    <name evidence="7" type="ORF">DFR74_10261</name>
</gene>
<dbReference type="Pfam" id="PF02909">
    <property type="entry name" value="TetR_C_1"/>
    <property type="match status" value="1"/>
</dbReference>
<dbReference type="OrthoDB" id="3818006at2"/>
<dbReference type="SUPFAM" id="SSF48498">
    <property type="entry name" value="Tetracyclin repressor-like, C-terminal domain"/>
    <property type="match status" value="1"/>
</dbReference>
<keyword evidence="8" id="KW-1185">Reference proteome</keyword>
<dbReference type="RefSeq" id="WP_067512123.1">
    <property type="nucleotide sequence ID" value="NZ_QNRE01000002.1"/>
</dbReference>
<dbReference type="InterPro" id="IPR009057">
    <property type="entry name" value="Homeodomain-like_sf"/>
</dbReference>